<keyword evidence="5 6" id="KW-0472">Membrane</keyword>
<feature type="domain" description="RDD" evidence="7">
    <location>
        <begin position="8"/>
        <end position="124"/>
    </location>
</feature>
<evidence type="ECO:0000256" key="4">
    <source>
        <dbReference type="ARBA" id="ARBA00022989"/>
    </source>
</evidence>
<dbReference type="EMBL" id="JAEHFJ010000001">
    <property type="protein sequence ID" value="MBJ2172721.1"/>
    <property type="molecule type" value="Genomic_DNA"/>
</dbReference>
<dbReference type="RefSeq" id="WP_198839566.1">
    <property type="nucleotide sequence ID" value="NZ_JAEHFJ010000001.1"/>
</dbReference>
<name>A0ABS0WL70_9FLAO</name>
<dbReference type="Proteomes" id="UP000623301">
    <property type="component" value="Unassembled WGS sequence"/>
</dbReference>
<feature type="transmembrane region" description="Helical" evidence="6">
    <location>
        <begin position="88"/>
        <end position="109"/>
    </location>
</feature>
<accession>A0ABS0WL70</accession>
<keyword evidence="2" id="KW-1003">Cell membrane</keyword>
<keyword evidence="3 6" id="KW-0812">Transmembrane</keyword>
<evidence type="ECO:0000313" key="9">
    <source>
        <dbReference type="Proteomes" id="UP000623301"/>
    </source>
</evidence>
<proteinExistence type="predicted"/>
<dbReference type="PANTHER" id="PTHR36115:SF4">
    <property type="entry name" value="MEMBRANE PROTEIN"/>
    <property type="match status" value="1"/>
</dbReference>
<reference evidence="8 9" key="1">
    <citation type="submission" date="2020-12" db="EMBL/GenBank/DDBJ databases">
        <title>Aureibaculum luteum sp. nov. and Aureibaculum flavum sp. nov., novel members of the family Flavobacteriaceae isolated from Antarctic intertidal sediments.</title>
        <authorList>
            <person name="He X."/>
            <person name="Zhang X."/>
        </authorList>
    </citation>
    <scope>NUCLEOTIDE SEQUENCE [LARGE SCALE GENOMIC DNA]</scope>
    <source>
        <strain evidence="8 9">A20</strain>
    </source>
</reference>
<evidence type="ECO:0000256" key="1">
    <source>
        <dbReference type="ARBA" id="ARBA00004651"/>
    </source>
</evidence>
<evidence type="ECO:0000259" key="7">
    <source>
        <dbReference type="Pfam" id="PF06271"/>
    </source>
</evidence>
<dbReference type="InterPro" id="IPR010432">
    <property type="entry name" value="RDD"/>
</dbReference>
<evidence type="ECO:0000256" key="5">
    <source>
        <dbReference type="ARBA" id="ARBA00023136"/>
    </source>
</evidence>
<keyword evidence="9" id="KW-1185">Reference proteome</keyword>
<comment type="subcellular location">
    <subcellularLocation>
        <location evidence="1">Cell membrane</location>
        <topology evidence="1">Multi-pass membrane protein</topology>
    </subcellularLocation>
</comment>
<gene>
    <name evidence="8" type="ORF">JBL43_00635</name>
</gene>
<comment type="caution">
    <text evidence="8">The sequence shown here is derived from an EMBL/GenBank/DDBJ whole genome shotgun (WGS) entry which is preliminary data.</text>
</comment>
<evidence type="ECO:0000256" key="6">
    <source>
        <dbReference type="SAM" id="Phobius"/>
    </source>
</evidence>
<feature type="transmembrane region" description="Helical" evidence="6">
    <location>
        <begin position="42"/>
        <end position="67"/>
    </location>
</feature>
<dbReference type="PANTHER" id="PTHR36115">
    <property type="entry name" value="PROLINE-RICH ANTIGEN HOMOLOG-RELATED"/>
    <property type="match status" value="1"/>
</dbReference>
<dbReference type="Pfam" id="PF06271">
    <property type="entry name" value="RDD"/>
    <property type="match status" value="1"/>
</dbReference>
<feature type="transmembrane region" description="Helical" evidence="6">
    <location>
        <begin position="12"/>
        <end position="36"/>
    </location>
</feature>
<keyword evidence="4 6" id="KW-1133">Transmembrane helix</keyword>
<evidence type="ECO:0000256" key="2">
    <source>
        <dbReference type="ARBA" id="ARBA00022475"/>
    </source>
</evidence>
<organism evidence="8 9">
    <name type="scientific">Aureibaculum flavum</name>
    <dbReference type="NCBI Taxonomy" id="2795986"/>
    <lineage>
        <taxon>Bacteria</taxon>
        <taxon>Pseudomonadati</taxon>
        <taxon>Bacteroidota</taxon>
        <taxon>Flavobacteriia</taxon>
        <taxon>Flavobacteriales</taxon>
        <taxon>Flavobacteriaceae</taxon>
        <taxon>Aureibaculum</taxon>
    </lineage>
</organism>
<sequence length="133" mass="15265">MKIEYAILPSRVKALFIDTMIIVALIFLASEILAQFENVPNYVRIIIFILFFHLYDPLFVSIYGGTIGHSKMGITVRDAQNPKNKINFIRALFRFVFKVMLGWISFLTISGNKKKQAIHDLIGNSIVIEDEKE</sequence>
<evidence type="ECO:0000313" key="8">
    <source>
        <dbReference type="EMBL" id="MBJ2172721.1"/>
    </source>
</evidence>
<dbReference type="InterPro" id="IPR051791">
    <property type="entry name" value="Pra-immunoreactive"/>
</dbReference>
<evidence type="ECO:0000256" key="3">
    <source>
        <dbReference type="ARBA" id="ARBA00022692"/>
    </source>
</evidence>
<protein>
    <submittedName>
        <fullName evidence="8">RDD family protein</fullName>
    </submittedName>
</protein>